<gene>
    <name evidence="1" type="primary">cas6e</name>
    <name evidence="1" type="ORF">ACFQLX_01525</name>
</gene>
<dbReference type="NCBIfam" id="TIGR01907">
    <property type="entry name" value="casE_Cse3"/>
    <property type="match status" value="1"/>
</dbReference>
<sequence>MTPSAELARIRLNPHHRAVQRDLRDATEMHRTLMRMIPDDLGDTPRRDTGFLFRIDESDEHSTVLVQATVPLDRTNLPTGYGDVHIKQLKPMFDALRPGLAVRYRIIVNPAKRERLPLEQKNKRGKVVALIGAEADRWWARRATEAGLHLNSMIPTPVRSVHPQGRNAPPVRHSLIRYDGTATVTDPEALTQALLSGIGRGKPYGAGLLSLAPATATAV</sequence>
<dbReference type="SUPFAM" id="SSF117987">
    <property type="entry name" value="CRISPR-associated protein"/>
    <property type="match status" value="2"/>
</dbReference>
<dbReference type="Gene3D" id="3.30.70.1200">
    <property type="entry name" value="Crispr-associated protein, domain 1"/>
    <property type="match status" value="1"/>
</dbReference>
<keyword evidence="2" id="KW-1185">Reference proteome</keyword>
<reference evidence="2" key="1">
    <citation type="journal article" date="2019" name="Int. J. Syst. Evol. Microbiol.">
        <title>The Global Catalogue of Microorganisms (GCM) 10K type strain sequencing project: providing services to taxonomists for standard genome sequencing and annotation.</title>
        <authorList>
            <consortium name="The Broad Institute Genomics Platform"/>
            <consortium name="The Broad Institute Genome Sequencing Center for Infectious Disease"/>
            <person name="Wu L."/>
            <person name="Ma J."/>
        </authorList>
    </citation>
    <scope>NUCLEOTIDE SEQUENCE [LARGE SCALE GENOMIC DNA]</scope>
    <source>
        <strain evidence="2">CGMCC 1.13681</strain>
    </source>
</reference>
<dbReference type="Pfam" id="PF08798">
    <property type="entry name" value="CRISPR_assoc"/>
    <property type="match status" value="1"/>
</dbReference>
<comment type="caution">
    <text evidence="1">The sequence shown here is derived from an EMBL/GenBank/DDBJ whole genome shotgun (WGS) entry which is preliminary data.</text>
</comment>
<name>A0ABW2GAT2_9ACTN</name>
<dbReference type="CDD" id="cd09727">
    <property type="entry name" value="Cas6_I-E"/>
    <property type="match status" value="1"/>
</dbReference>
<evidence type="ECO:0000313" key="1">
    <source>
        <dbReference type="EMBL" id="MFC7216857.1"/>
    </source>
</evidence>
<proteinExistence type="predicted"/>
<dbReference type="Proteomes" id="UP001596413">
    <property type="component" value="Unassembled WGS sequence"/>
</dbReference>
<dbReference type="RefSeq" id="WP_386410880.1">
    <property type="nucleotide sequence ID" value="NZ_JBHSZO010000002.1"/>
</dbReference>
<protein>
    <submittedName>
        <fullName evidence="1">Type I-E CRISPR-associated protein Cas6/Cse3/CasE</fullName>
    </submittedName>
</protein>
<dbReference type="SMART" id="SM01101">
    <property type="entry name" value="CRISPR_assoc"/>
    <property type="match status" value="1"/>
</dbReference>
<organism evidence="1 2">
    <name type="scientific">Streptomyces polyrhachis</name>
    <dbReference type="NCBI Taxonomy" id="1282885"/>
    <lineage>
        <taxon>Bacteria</taxon>
        <taxon>Bacillati</taxon>
        <taxon>Actinomycetota</taxon>
        <taxon>Actinomycetes</taxon>
        <taxon>Kitasatosporales</taxon>
        <taxon>Streptomycetaceae</taxon>
        <taxon>Streptomyces</taxon>
    </lineage>
</organism>
<dbReference type="Gene3D" id="3.30.70.1210">
    <property type="entry name" value="Crispr-associated protein, domain 2"/>
    <property type="match status" value="1"/>
</dbReference>
<dbReference type="EMBL" id="JBHSZO010000002">
    <property type="protein sequence ID" value="MFC7216857.1"/>
    <property type="molecule type" value="Genomic_DNA"/>
</dbReference>
<evidence type="ECO:0000313" key="2">
    <source>
        <dbReference type="Proteomes" id="UP001596413"/>
    </source>
</evidence>
<dbReference type="InterPro" id="IPR010179">
    <property type="entry name" value="CRISPR-assoc_prot_Cse3"/>
</dbReference>
<accession>A0ABW2GAT2</accession>